<dbReference type="EMBL" id="JAZGQO010000006">
    <property type="protein sequence ID" value="KAK6185377.1"/>
    <property type="molecule type" value="Genomic_DNA"/>
</dbReference>
<evidence type="ECO:0000313" key="1">
    <source>
        <dbReference type="EMBL" id="KAK6185377.1"/>
    </source>
</evidence>
<organism evidence="1 2">
    <name type="scientific">Patella caerulea</name>
    <name type="common">Rayed Mediterranean limpet</name>
    <dbReference type="NCBI Taxonomy" id="87958"/>
    <lineage>
        <taxon>Eukaryota</taxon>
        <taxon>Metazoa</taxon>
        <taxon>Spiralia</taxon>
        <taxon>Lophotrochozoa</taxon>
        <taxon>Mollusca</taxon>
        <taxon>Gastropoda</taxon>
        <taxon>Patellogastropoda</taxon>
        <taxon>Patelloidea</taxon>
        <taxon>Patellidae</taxon>
        <taxon>Patella</taxon>
    </lineage>
</organism>
<protein>
    <submittedName>
        <fullName evidence="1">Uncharacterized protein</fullName>
    </submittedName>
</protein>
<keyword evidence="2" id="KW-1185">Reference proteome</keyword>
<name>A0AAN8JZD5_PATCE</name>
<dbReference type="AlphaFoldDB" id="A0AAN8JZD5"/>
<sequence>MPSFWKCFCMPNRRTRMRSERRKWQNLNIGSAPSLSIQSSKHRLLDNSDPSCYDSDVIIPPVVDSWSRMQNQPGVKKRKKLDEIFECPKPDPFQTSGDSYHLKSIGFPCMVAPHLESMYGYTPRAVQDIYASSALEGGAVEDYFTECRNDKVLDKFATAERCNTNLETNTVTNIVHSKTEDRRKKYIVDSEGDLSSSESEMDVTDFPELFQNTKYHDVWPNVNGLAQSTESQNGYMCQSEFRGFQNQHFDEIFGGDGEVLY</sequence>
<proteinExistence type="predicted"/>
<reference evidence="1 2" key="1">
    <citation type="submission" date="2024-01" db="EMBL/GenBank/DDBJ databases">
        <title>The genome of the rayed Mediterranean limpet Patella caerulea (Linnaeus, 1758).</title>
        <authorList>
            <person name="Anh-Thu Weber A."/>
            <person name="Halstead-Nussloch G."/>
        </authorList>
    </citation>
    <scope>NUCLEOTIDE SEQUENCE [LARGE SCALE GENOMIC DNA]</scope>
    <source>
        <strain evidence="1">AATW-2023a</strain>
        <tissue evidence="1">Whole specimen</tissue>
    </source>
</reference>
<gene>
    <name evidence="1" type="ORF">SNE40_007627</name>
</gene>
<evidence type="ECO:0000313" key="2">
    <source>
        <dbReference type="Proteomes" id="UP001347796"/>
    </source>
</evidence>
<dbReference type="Proteomes" id="UP001347796">
    <property type="component" value="Unassembled WGS sequence"/>
</dbReference>
<accession>A0AAN8JZD5</accession>
<comment type="caution">
    <text evidence="1">The sequence shown here is derived from an EMBL/GenBank/DDBJ whole genome shotgun (WGS) entry which is preliminary data.</text>
</comment>